<protein>
    <submittedName>
        <fullName evidence="1">Uncharacterized protein</fullName>
    </submittedName>
</protein>
<name>A0A0A9SIF4_ARUDO</name>
<accession>A0A0A9SIF4</accession>
<evidence type="ECO:0000313" key="1">
    <source>
        <dbReference type="EMBL" id="JAD63417.1"/>
    </source>
</evidence>
<organism evidence="1">
    <name type="scientific">Arundo donax</name>
    <name type="common">Giant reed</name>
    <name type="synonym">Donax arundinaceus</name>
    <dbReference type="NCBI Taxonomy" id="35708"/>
    <lineage>
        <taxon>Eukaryota</taxon>
        <taxon>Viridiplantae</taxon>
        <taxon>Streptophyta</taxon>
        <taxon>Embryophyta</taxon>
        <taxon>Tracheophyta</taxon>
        <taxon>Spermatophyta</taxon>
        <taxon>Magnoliopsida</taxon>
        <taxon>Liliopsida</taxon>
        <taxon>Poales</taxon>
        <taxon>Poaceae</taxon>
        <taxon>PACMAD clade</taxon>
        <taxon>Arundinoideae</taxon>
        <taxon>Arundineae</taxon>
        <taxon>Arundo</taxon>
    </lineage>
</organism>
<sequence length="20" mass="2051">MERLGALASMASVTEAVPMS</sequence>
<dbReference type="AlphaFoldDB" id="A0A0A9SIF4"/>
<reference evidence="1" key="1">
    <citation type="submission" date="2014-09" db="EMBL/GenBank/DDBJ databases">
        <authorList>
            <person name="Magalhaes I.L.F."/>
            <person name="Oliveira U."/>
            <person name="Santos F.R."/>
            <person name="Vidigal T.H.D.A."/>
            <person name="Brescovit A.D."/>
            <person name="Santos A.J."/>
        </authorList>
    </citation>
    <scope>NUCLEOTIDE SEQUENCE</scope>
    <source>
        <tissue evidence="1">Shoot tissue taken approximately 20 cm above the soil surface</tissue>
    </source>
</reference>
<reference evidence="1" key="2">
    <citation type="journal article" date="2015" name="Data Brief">
        <title>Shoot transcriptome of the giant reed, Arundo donax.</title>
        <authorList>
            <person name="Barrero R.A."/>
            <person name="Guerrero F.D."/>
            <person name="Moolhuijzen P."/>
            <person name="Goolsby J.A."/>
            <person name="Tidwell J."/>
            <person name="Bellgard S.E."/>
            <person name="Bellgard M.I."/>
        </authorList>
    </citation>
    <scope>NUCLEOTIDE SEQUENCE</scope>
    <source>
        <tissue evidence="1">Shoot tissue taken approximately 20 cm above the soil surface</tissue>
    </source>
</reference>
<proteinExistence type="predicted"/>
<dbReference type="EMBL" id="GBRH01234478">
    <property type="protein sequence ID" value="JAD63417.1"/>
    <property type="molecule type" value="Transcribed_RNA"/>
</dbReference>